<reference evidence="1" key="1">
    <citation type="submission" date="2023-06" db="EMBL/GenBank/DDBJ databases">
        <title>Genome-scale phylogeny and comparative genomics of the fungal order Sordariales.</title>
        <authorList>
            <consortium name="Lawrence Berkeley National Laboratory"/>
            <person name="Hensen N."/>
            <person name="Bonometti L."/>
            <person name="Westerberg I."/>
            <person name="Brannstrom I.O."/>
            <person name="Guillou S."/>
            <person name="Cros-Aarteil S."/>
            <person name="Calhoun S."/>
            <person name="Haridas S."/>
            <person name="Kuo A."/>
            <person name="Mondo S."/>
            <person name="Pangilinan J."/>
            <person name="Riley R."/>
            <person name="Labutti K."/>
            <person name="Andreopoulos B."/>
            <person name="Lipzen A."/>
            <person name="Chen C."/>
            <person name="Yanf M."/>
            <person name="Daum C."/>
            <person name="Ng V."/>
            <person name="Clum A."/>
            <person name="Steindorff A."/>
            <person name="Ohm R."/>
            <person name="Martin F."/>
            <person name="Silar P."/>
            <person name="Natvig D."/>
            <person name="Lalanne C."/>
            <person name="Gautier V."/>
            <person name="Ament-Velasquez S.L."/>
            <person name="Kruys A."/>
            <person name="Hutchinson M.I."/>
            <person name="Powell A.J."/>
            <person name="Barry K."/>
            <person name="Miller A.N."/>
            <person name="Grigoriev I.V."/>
            <person name="Debuchy R."/>
            <person name="Gladieux P."/>
            <person name="Thoren M.H."/>
            <person name="Johannesson H."/>
        </authorList>
    </citation>
    <scope>NUCLEOTIDE SEQUENCE</scope>
    <source>
        <strain evidence="1">CBS 540.89</strain>
    </source>
</reference>
<evidence type="ECO:0000313" key="1">
    <source>
        <dbReference type="EMBL" id="KAK0742187.1"/>
    </source>
</evidence>
<keyword evidence="2" id="KW-1185">Reference proteome</keyword>
<gene>
    <name evidence="1" type="ORF">B0T21DRAFT_346019</name>
</gene>
<sequence length="248" mass="27585">MELFRAIRDEYCKALDGSTSTLCHPGTEWSSGRQIGGFDDILFFLMNSVASESWFCRQENFDRLVLISVIRDHTGISPACLRSGHHIPEQTWAVSGFWTGSGPGSPHDPELLARWVLLWPACNVPVWCGPADPLAGPALSGRGVPGSLGQGASHRSGPLRVRVQRTNQKLVRLGPIVDSRIRDMTSTIGHCTSSTDVRARERTELLVEKETRNTRTLTLLLSVKDRRRCDPFRSIRLQRAMHLDVGCD</sequence>
<comment type="caution">
    <text evidence="1">The sequence shown here is derived from an EMBL/GenBank/DDBJ whole genome shotgun (WGS) entry which is preliminary data.</text>
</comment>
<proteinExistence type="predicted"/>
<dbReference type="Proteomes" id="UP001172159">
    <property type="component" value="Unassembled WGS sequence"/>
</dbReference>
<accession>A0AA40K1F8</accession>
<evidence type="ECO:0000313" key="2">
    <source>
        <dbReference type="Proteomes" id="UP001172159"/>
    </source>
</evidence>
<organism evidence="1 2">
    <name type="scientific">Apiosordaria backusii</name>
    <dbReference type="NCBI Taxonomy" id="314023"/>
    <lineage>
        <taxon>Eukaryota</taxon>
        <taxon>Fungi</taxon>
        <taxon>Dikarya</taxon>
        <taxon>Ascomycota</taxon>
        <taxon>Pezizomycotina</taxon>
        <taxon>Sordariomycetes</taxon>
        <taxon>Sordariomycetidae</taxon>
        <taxon>Sordariales</taxon>
        <taxon>Lasiosphaeriaceae</taxon>
        <taxon>Apiosordaria</taxon>
    </lineage>
</organism>
<dbReference type="AlphaFoldDB" id="A0AA40K1F8"/>
<dbReference type="EMBL" id="JAUKTV010000003">
    <property type="protein sequence ID" value="KAK0742187.1"/>
    <property type="molecule type" value="Genomic_DNA"/>
</dbReference>
<name>A0AA40K1F8_9PEZI</name>
<protein>
    <submittedName>
        <fullName evidence="1">Uncharacterized protein</fullName>
    </submittedName>
</protein>